<dbReference type="PANTHER" id="PTHR45526">
    <property type="entry name" value="TRANSCRIPTIONAL REGULATORY PROTEIN DPIA"/>
    <property type="match status" value="1"/>
</dbReference>
<name>A0A2N5HD39_9BACI</name>
<evidence type="ECO:0000256" key="2">
    <source>
        <dbReference type="ARBA" id="ARBA00022490"/>
    </source>
</evidence>
<evidence type="ECO:0000313" key="11">
    <source>
        <dbReference type="EMBL" id="PLS03423.1"/>
    </source>
</evidence>
<evidence type="ECO:0000256" key="6">
    <source>
        <dbReference type="ARBA" id="ARBA00023125"/>
    </source>
</evidence>
<dbReference type="CDD" id="cd19925">
    <property type="entry name" value="REC_citrate_TCS"/>
    <property type="match status" value="1"/>
</dbReference>
<dbReference type="SMART" id="SM00448">
    <property type="entry name" value="REC"/>
    <property type="match status" value="1"/>
</dbReference>
<reference evidence="11 12" key="1">
    <citation type="submission" date="2017-11" db="EMBL/GenBank/DDBJ databases">
        <title>Comparitive Functional Genomics of Dry Heat Resistant strains isolated from the Viking Spacecraft.</title>
        <authorList>
            <person name="Seuylemezian A."/>
            <person name="Cooper K."/>
            <person name="Vaishampayan P."/>
        </authorList>
    </citation>
    <scope>NUCLEOTIDE SEQUENCE [LARGE SCALE GENOMIC DNA]</scope>
    <source>
        <strain evidence="11 12">V32-6</strain>
    </source>
</reference>
<gene>
    <name evidence="11" type="ORF">CVD27_14895</name>
</gene>
<dbReference type="SUPFAM" id="SSF52172">
    <property type="entry name" value="CheY-like"/>
    <property type="match status" value="1"/>
</dbReference>
<dbReference type="GO" id="GO:0005737">
    <property type="term" value="C:cytoplasm"/>
    <property type="evidence" value="ECO:0007669"/>
    <property type="project" value="UniProtKB-SubCell"/>
</dbReference>
<evidence type="ECO:0000256" key="8">
    <source>
        <dbReference type="ARBA" id="ARBA00023163"/>
    </source>
</evidence>
<dbReference type="PIRSF" id="PIRSF006171">
    <property type="entry name" value="RR_citrat_malat"/>
    <property type="match status" value="1"/>
</dbReference>
<protein>
    <submittedName>
        <fullName evidence="11">Two-component system response regulator DcuR</fullName>
    </submittedName>
</protein>
<dbReference type="GO" id="GO:0003700">
    <property type="term" value="F:DNA-binding transcription factor activity"/>
    <property type="evidence" value="ECO:0007669"/>
    <property type="project" value="InterPro"/>
</dbReference>
<comment type="subcellular location">
    <subcellularLocation>
        <location evidence="1">Cytoplasm</location>
    </subcellularLocation>
</comment>
<dbReference type="InterPro" id="IPR001789">
    <property type="entry name" value="Sig_transdc_resp-reg_receiver"/>
</dbReference>
<evidence type="ECO:0000256" key="1">
    <source>
        <dbReference type="ARBA" id="ARBA00004496"/>
    </source>
</evidence>
<evidence type="ECO:0000256" key="5">
    <source>
        <dbReference type="ARBA" id="ARBA00023015"/>
    </source>
</evidence>
<dbReference type="GO" id="GO:0000156">
    <property type="term" value="F:phosphorelay response regulator activity"/>
    <property type="evidence" value="ECO:0007669"/>
    <property type="project" value="TreeGrafter"/>
</dbReference>
<feature type="modified residue" description="4-aspartylphosphate" evidence="9">
    <location>
        <position position="54"/>
    </location>
</feature>
<dbReference type="AlphaFoldDB" id="A0A2N5HD39"/>
<dbReference type="Proteomes" id="UP000234950">
    <property type="component" value="Unassembled WGS sequence"/>
</dbReference>
<dbReference type="Pfam" id="PF00072">
    <property type="entry name" value="Response_reg"/>
    <property type="match status" value="1"/>
</dbReference>
<evidence type="ECO:0000259" key="10">
    <source>
        <dbReference type="PROSITE" id="PS50110"/>
    </source>
</evidence>
<keyword evidence="6" id="KW-0238">DNA-binding</keyword>
<evidence type="ECO:0000256" key="9">
    <source>
        <dbReference type="PROSITE-ProRule" id="PRU00169"/>
    </source>
</evidence>
<dbReference type="Gene3D" id="3.40.50.2300">
    <property type="match status" value="1"/>
</dbReference>
<dbReference type="RefSeq" id="WP_101648694.1">
    <property type="nucleotide sequence ID" value="NZ_PGVE01000055.1"/>
</dbReference>
<dbReference type="EMBL" id="PGVE01000055">
    <property type="protein sequence ID" value="PLS03423.1"/>
    <property type="molecule type" value="Genomic_DNA"/>
</dbReference>
<keyword evidence="8" id="KW-0804">Transcription</keyword>
<evidence type="ECO:0000256" key="3">
    <source>
        <dbReference type="ARBA" id="ARBA00022553"/>
    </source>
</evidence>
<evidence type="ECO:0000313" key="12">
    <source>
        <dbReference type="Proteomes" id="UP000234950"/>
    </source>
</evidence>
<feature type="domain" description="Response regulatory" evidence="10">
    <location>
        <begin position="3"/>
        <end position="119"/>
    </location>
</feature>
<proteinExistence type="predicted"/>
<dbReference type="InterPro" id="IPR011006">
    <property type="entry name" value="CheY-like_superfamily"/>
</dbReference>
<keyword evidence="5" id="KW-0805">Transcription regulation</keyword>
<dbReference type="PROSITE" id="PS50110">
    <property type="entry name" value="RESPONSE_REGULATORY"/>
    <property type="match status" value="1"/>
</dbReference>
<accession>A0A2N5HD39</accession>
<keyword evidence="3 9" id="KW-0597">Phosphoprotein</keyword>
<keyword evidence="12" id="KW-1185">Reference proteome</keyword>
<organism evidence="11 12">
    <name type="scientific">Neobacillus cucumis</name>
    <dbReference type="NCBI Taxonomy" id="1740721"/>
    <lineage>
        <taxon>Bacteria</taxon>
        <taxon>Bacillati</taxon>
        <taxon>Bacillota</taxon>
        <taxon>Bacilli</taxon>
        <taxon>Bacillales</taxon>
        <taxon>Bacillaceae</taxon>
        <taxon>Neobacillus</taxon>
    </lineage>
</organism>
<dbReference type="InterPro" id="IPR024187">
    <property type="entry name" value="Sig_transdc_resp-reg_cit/mal"/>
</dbReference>
<dbReference type="PANTHER" id="PTHR45526:SF1">
    <property type="entry name" value="TRANSCRIPTIONAL REGULATORY PROTEIN DCUR-RELATED"/>
    <property type="match status" value="1"/>
</dbReference>
<dbReference type="InterPro" id="IPR051271">
    <property type="entry name" value="2C-system_Tx_regulators"/>
</dbReference>
<dbReference type="GO" id="GO:0003677">
    <property type="term" value="F:DNA binding"/>
    <property type="evidence" value="ECO:0007669"/>
    <property type="project" value="UniProtKB-KW"/>
</dbReference>
<dbReference type="OrthoDB" id="9759232at2"/>
<evidence type="ECO:0000256" key="4">
    <source>
        <dbReference type="ARBA" id="ARBA00023012"/>
    </source>
</evidence>
<comment type="caution">
    <text evidence="11">The sequence shown here is derived from an EMBL/GenBank/DDBJ whole genome shotgun (WGS) entry which is preliminary data.</text>
</comment>
<keyword evidence="4" id="KW-0902">Two-component regulatory system</keyword>
<evidence type="ECO:0000256" key="7">
    <source>
        <dbReference type="ARBA" id="ARBA00023159"/>
    </source>
</evidence>
<sequence>MTKTVIVEDDPMVAEINRRYLEQIDGIELVAIAGSVEEALPILKENQVDLILLDIHMPGDNGWSLLSKIRGLGTEIDVIIITASCDKESIKKGLRFGAVDYLIKPFEFERFQSALLSYKKDQMMMNEQERINQMELDLLLLHKEQITPEGYDLPKGLTKSTLCKVWRQVLEMGRTPFSTEELACKVGISRVSMRKYVMFLADIHALETEVVYGTIGRPVYMHKAAIVGSNIIDHYINH</sequence>
<keyword evidence="7" id="KW-0010">Activator</keyword>
<keyword evidence="2" id="KW-0963">Cytoplasm</keyword>